<dbReference type="PANTHER" id="PTHR47123">
    <property type="entry name" value="F-BOX PROTEIN SKIP23"/>
    <property type="match status" value="1"/>
</dbReference>
<evidence type="ECO:0000313" key="3">
    <source>
        <dbReference type="EMBL" id="CAA7032991.1"/>
    </source>
</evidence>
<keyword evidence="4" id="KW-1185">Reference proteome</keyword>
<organism evidence="3 4">
    <name type="scientific">Microthlaspi erraticum</name>
    <dbReference type="NCBI Taxonomy" id="1685480"/>
    <lineage>
        <taxon>Eukaryota</taxon>
        <taxon>Viridiplantae</taxon>
        <taxon>Streptophyta</taxon>
        <taxon>Embryophyta</taxon>
        <taxon>Tracheophyta</taxon>
        <taxon>Spermatophyta</taxon>
        <taxon>Magnoliopsida</taxon>
        <taxon>eudicotyledons</taxon>
        <taxon>Gunneridae</taxon>
        <taxon>Pentapetalae</taxon>
        <taxon>rosids</taxon>
        <taxon>malvids</taxon>
        <taxon>Brassicales</taxon>
        <taxon>Brassicaceae</taxon>
        <taxon>Coluteocarpeae</taxon>
        <taxon>Microthlaspi</taxon>
    </lineage>
</organism>
<dbReference type="EMBL" id="CACVBM020001129">
    <property type="protein sequence ID" value="CAA7032991.1"/>
    <property type="molecule type" value="Genomic_DNA"/>
</dbReference>
<dbReference type="InterPro" id="IPR036047">
    <property type="entry name" value="F-box-like_dom_sf"/>
</dbReference>
<dbReference type="AlphaFoldDB" id="A0A6D2J6S9"/>
<dbReference type="PANTHER" id="PTHR47123:SF24">
    <property type="entry name" value="LOW PROTEIN: F-BOX_KELCH-REPEAT PROTEIN"/>
    <property type="match status" value="1"/>
</dbReference>
<feature type="transmembrane region" description="Helical" evidence="1">
    <location>
        <begin position="21"/>
        <end position="41"/>
    </location>
</feature>
<gene>
    <name evidence="3" type="ORF">MERR_LOCUS20226</name>
</gene>
<reference evidence="3" key="1">
    <citation type="submission" date="2020-01" db="EMBL/GenBank/DDBJ databases">
        <authorList>
            <person name="Mishra B."/>
        </authorList>
    </citation>
    <scope>NUCLEOTIDE SEQUENCE [LARGE SCALE GENOMIC DNA]</scope>
</reference>
<evidence type="ECO:0000256" key="1">
    <source>
        <dbReference type="SAM" id="Phobius"/>
    </source>
</evidence>
<keyword evidence="1" id="KW-1133">Transmembrane helix</keyword>
<dbReference type="Gene3D" id="1.20.1280.50">
    <property type="match status" value="1"/>
</dbReference>
<dbReference type="Pfam" id="PF00646">
    <property type="entry name" value="F-box"/>
    <property type="match status" value="1"/>
</dbReference>
<dbReference type="OrthoDB" id="1113488at2759"/>
<evidence type="ECO:0000313" key="4">
    <source>
        <dbReference type="Proteomes" id="UP000467841"/>
    </source>
</evidence>
<keyword evidence="1" id="KW-0472">Membrane</keyword>
<name>A0A6D2J6S9_9BRAS</name>
<evidence type="ECO:0000259" key="2">
    <source>
        <dbReference type="Pfam" id="PF00646"/>
    </source>
</evidence>
<keyword evidence="1" id="KW-0812">Transmembrane</keyword>
<protein>
    <recommendedName>
        <fullName evidence="2">F-box domain-containing protein</fullName>
    </recommendedName>
</protein>
<dbReference type="Proteomes" id="UP000467841">
    <property type="component" value="Unassembled WGS sequence"/>
</dbReference>
<feature type="domain" description="F-box" evidence="2">
    <location>
        <begin position="75"/>
        <end position="108"/>
    </location>
</feature>
<dbReference type="SUPFAM" id="SSF81383">
    <property type="entry name" value="F-box domain"/>
    <property type="match status" value="1"/>
</dbReference>
<dbReference type="InterPro" id="IPR051304">
    <property type="entry name" value="SCF_F-box_domain"/>
</dbReference>
<comment type="caution">
    <text evidence="3">The sequence shown here is derived from an EMBL/GenBank/DDBJ whole genome shotgun (WGS) entry which is preliminary data.</text>
</comment>
<sequence length="172" mass="19425">MRFDLGKMRKDQTTSFLQKKKCHFFSDYLSIVGFAVIVFGLRQISRLQLFPASAAEMAESPTNKKTSSSSMIPDWTQLPEELLEFISEKLDNCFEVVHARSVCCSWRSSMPFPCSLLRPRYSLPMFPSKKVGLCSLEKLPFVLFRVPTPDADDADIASASVYFIGGISRDDC</sequence>
<proteinExistence type="predicted"/>
<accession>A0A6D2J6S9</accession>
<dbReference type="InterPro" id="IPR001810">
    <property type="entry name" value="F-box_dom"/>
</dbReference>